<gene>
    <name evidence="3" type="ORF">IPN91_09310</name>
</gene>
<evidence type="ECO:0000313" key="4">
    <source>
        <dbReference type="Proteomes" id="UP000709959"/>
    </source>
</evidence>
<dbReference type="SUPFAM" id="SSF53850">
    <property type="entry name" value="Periplasmic binding protein-like II"/>
    <property type="match status" value="1"/>
</dbReference>
<dbReference type="InterPro" id="IPR000914">
    <property type="entry name" value="SBP_5_dom"/>
</dbReference>
<dbReference type="Gene3D" id="3.40.190.10">
    <property type="entry name" value="Periplasmic binding protein-like II"/>
    <property type="match status" value="1"/>
</dbReference>
<organism evidence="3 4">
    <name type="scientific">Candidatus Geothrix odensensis</name>
    <dbReference type="NCBI Taxonomy" id="2954440"/>
    <lineage>
        <taxon>Bacteria</taxon>
        <taxon>Pseudomonadati</taxon>
        <taxon>Acidobacteriota</taxon>
        <taxon>Holophagae</taxon>
        <taxon>Holophagales</taxon>
        <taxon>Holophagaceae</taxon>
        <taxon>Geothrix</taxon>
    </lineage>
</organism>
<evidence type="ECO:0000259" key="2">
    <source>
        <dbReference type="Pfam" id="PF00496"/>
    </source>
</evidence>
<feature type="domain" description="Solute-binding protein family 5" evidence="2">
    <location>
        <begin position="67"/>
        <end position="220"/>
    </location>
</feature>
<dbReference type="AlphaFoldDB" id="A0A936K6G0"/>
<feature type="chain" id="PRO_5037093031" description="Solute-binding protein family 5 domain-containing protein" evidence="1">
    <location>
        <begin position="23"/>
        <end position="457"/>
    </location>
</feature>
<evidence type="ECO:0000256" key="1">
    <source>
        <dbReference type="SAM" id="SignalP"/>
    </source>
</evidence>
<dbReference type="GO" id="GO:0015833">
    <property type="term" value="P:peptide transport"/>
    <property type="evidence" value="ECO:0007669"/>
    <property type="project" value="TreeGrafter"/>
</dbReference>
<feature type="signal peptide" evidence="1">
    <location>
        <begin position="1"/>
        <end position="22"/>
    </location>
</feature>
<proteinExistence type="predicted"/>
<dbReference type="Proteomes" id="UP000709959">
    <property type="component" value="Unassembled WGS sequence"/>
</dbReference>
<dbReference type="PANTHER" id="PTHR30290">
    <property type="entry name" value="PERIPLASMIC BINDING COMPONENT OF ABC TRANSPORTER"/>
    <property type="match status" value="1"/>
</dbReference>
<protein>
    <recommendedName>
        <fullName evidence="2">Solute-binding protein family 5 domain-containing protein</fullName>
    </recommendedName>
</protein>
<dbReference type="Gene3D" id="3.10.105.10">
    <property type="entry name" value="Dipeptide-binding Protein, Domain 3"/>
    <property type="match status" value="1"/>
</dbReference>
<comment type="caution">
    <text evidence="3">The sequence shown here is derived from an EMBL/GenBank/DDBJ whole genome shotgun (WGS) entry which is preliminary data.</text>
</comment>
<reference evidence="3 4" key="1">
    <citation type="submission" date="2020-10" db="EMBL/GenBank/DDBJ databases">
        <title>Connecting structure to function with the recovery of over 1000 high-quality activated sludge metagenome-assembled genomes encoding full-length rRNA genes using long-read sequencing.</title>
        <authorList>
            <person name="Singleton C.M."/>
            <person name="Petriglieri F."/>
            <person name="Kristensen J.M."/>
            <person name="Kirkegaard R.H."/>
            <person name="Michaelsen T.Y."/>
            <person name="Andersen M.H."/>
            <person name="Karst S.M."/>
            <person name="Dueholm M.S."/>
            <person name="Nielsen P.H."/>
            <person name="Albertsen M."/>
        </authorList>
    </citation>
    <scope>NUCLEOTIDE SEQUENCE [LARGE SCALE GENOMIC DNA]</scope>
    <source>
        <strain evidence="3">OdNE_18-Q3-R46-58_MAXAC.008</strain>
    </source>
</reference>
<dbReference type="InterPro" id="IPR039424">
    <property type="entry name" value="SBP_5"/>
</dbReference>
<keyword evidence="1" id="KW-0732">Signal</keyword>
<dbReference type="Pfam" id="PF00496">
    <property type="entry name" value="SBP_bac_5"/>
    <property type="match status" value="1"/>
</dbReference>
<accession>A0A936K6G0</accession>
<name>A0A936K6G0_9BACT</name>
<dbReference type="EMBL" id="JADKCH010000009">
    <property type="protein sequence ID" value="MBK8572824.1"/>
    <property type="molecule type" value="Genomic_DNA"/>
</dbReference>
<evidence type="ECO:0000313" key="3">
    <source>
        <dbReference type="EMBL" id="MBK8572824.1"/>
    </source>
</evidence>
<dbReference type="GO" id="GO:1904680">
    <property type="term" value="F:peptide transmembrane transporter activity"/>
    <property type="evidence" value="ECO:0007669"/>
    <property type="project" value="TreeGrafter"/>
</dbReference>
<sequence length="457" mass="50997">MRPLLLALCLLLPLSLTPLPLAAQMVEESLGRDPGPLDFIQGDSYEQWILQSLAGDALVGLGPDGRVVPRLASSWKAQKDGAIHFTLRPDARYPDGASVSAEDVVWTVRELLRHPQASATKRAILEGAEVGVDQGRPWIRSRKPAGRLLMELARVPIAQRGHPERGSGPFAFRKEPGAWVFTRRDHFLKPRIDGIRFRLLADPGAVMTALQKGWLHIGAPATRRQAEVPPTHRLLTQPMHAQLVVWSRTGVGPLQLLERWRRDAFPPQLLGQNARPSRGLWPETLGFETQAIDAGAALPKGPGSWTLHYVAGDESIEKLLLALRERARKDGFHLQLIPLEQGLLGERLHKGDFQLACAVVVFDPHPWAVLEYLEPKGPMNFSGWQHPRLAELSARLQQGGEFDWRNLQSLWARNPAALPLLDFRSVIWVDRNLQVVPSPMGLYLHTPGAAGWRWSRE</sequence>